<organism evidence="2 3">
    <name type="scientific">Polyplosphaeria fusca</name>
    <dbReference type="NCBI Taxonomy" id="682080"/>
    <lineage>
        <taxon>Eukaryota</taxon>
        <taxon>Fungi</taxon>
        <taxon>Dikarya</taxon>
        <taxon>Ascomycota</taxon>
        <taxon>Pezizomycotina</taxon>
        <taxon>Dothideomycetes</taxon>
        <taxon>Pleosporomycetidae</taxon>
        <taxon>Pleosporales</taxon>
        <taxon>Tetraplosphaeriaceae</taxon>
        <taxon>Polyplosphaeria</taxon>
    </lineage>
</organism>
<evidence type="ECO:0000313" key="2">
    <source>
        <dbReference type="EMBL" id="KAF2736758.1"/>
    </source>
</evidence>
<feature type="compositionally biased region" description="Acidic residues" evidence="1">
    <location>
        <begin position="237"/>
        <end position="248"/>
    </location>
</feature>
<evidence type="ECO:0000256" key="1">
    <source>
        <dbReference type="SAM" id="MobiDB-lite"/>
    </source>
</evidence>
<proteinExistence type="predicted"/>
<accession>A0A9P4QZK3</accession>
<gene>
    <name evidence="2" type="ORF">EJ04DRAFT_150610</name>
</gene>
<dbReference type="AlphaFoldDB" id="A0A9P4QZK3"/>
<dbReference type="OrthoDB" id="5428055at2759"/>
<dbReference type="EMBL" id="ML996122">
    <property type="protein sequence ID" value="KAF2736758.1"/>
    <property type="molecule type" value="Genomic_DNA"/>
</dbReference>
<feature type="region of interest" description="Disordered" evidence="1">
    <location>
        <begin position="223"/>
        <end position="278"/>
    </location>
</feature>
<reference evidence="2" key="1">
    <citation type="journal article" date="2020" name="Stud. Mycol.">
        <title>101 Dothideomycetes genomes: a test case for predicting lifestyles and emergence of pathogens.</title>
        <authorList>
            <person name="Haridas S."/>
            <person name="Albert R."/>
            <person name="Binder M."/>
            <person name="Bloem J."/>
            <person name="Labutti K."/>
            <person name="Salamov A."/>
            <person name="Andreopoulos B."/>
            <person name="Baker S."/>
            <person name="Barry K."/>
            <person name="Bills G."/>
            <person name="Bluhm B."/>
            <person name="Cannon C."/>
            <person name="Castanera R."/>
            <person name="Culley D."/>
            <person name="Daum C."/>
            <person name="Ezra D."/>
            <person name="Gonzalez J."/>
            <person name="Henrissat B."/>
            <person name="Kuo A."/>
            <person name="Liang C."/>
            <person name="Lipzen A."/>
            <person name="Lutzoni F."/>
            <person name="Magnuson J."/>
            <person name="Mondo S."/>
            <person name="Nolan M."/>
            <person name="Ohm R."/>
            <person name="Pangilinan J."/>
            <person name="Park H.-J."/>
            <person name="Ramirez L."/>
            <person name="Alfaro M."/>
            <person name="Sun H."/>
            <person name="Tritt A."/>
            <person name="Yoshinaga Y."/>
            <person name="Zwiers L.-H."/>
            <person name="Turgeon B."/>
            <person name="Goodwin S."/>
            <person name="Spatafora J."/>
            <person name="Crous P."/>
            <person name="Grigoriev I."/>
        </authorList>
    </citation>
    <scope>NUCLEOTIDE SEQUENCE</scope>
    <source>
        <strain evidence="2">CBS 125425</strain>
    </source>
</reference>
<sequence>MRPLDELGQTVEKWWDTINLRDQFELLFRSALEEQTKPDRGRAALIDYSEGGEGSPKIFTSHLDLKNQLNGIQDILFGHAKGRYLIILEDLSRNWVELLGPALRIPISVFALHMASPEDHILGRARVPLGESPGRHFVLSYQQPTKLEIAPKSKDKVYRIDCAANRLINTKIKVDRMTGPETAEQLVSYWGRQSLASDANTVGSSYESWIAIMLVDPCPTRDLGLKKSAPSPVPQKDEEDEDDDEDNDVNGPTLITRRYQHPPRLSRLNKAPNVGKVS</sequence>
<name>A0A9P4QZK3_9PLEO</name>
<evidence type="ECO:0000313" key="3">
    <source>
        <dbReference type="Proteomes" id="UP000799444"/>
    </source>
</evidence>
<comment type="caution">
    <text evidence="2">The sequence shown here is derived from an EMBL/GenBank/DDBJ whole genome shotgun (WGS) entry which is preliminary data.</text>
</comment>
<keyword evidence="3" id="KW-1185">Reference proteome</keyword>
<dbReference type="Proteomes" id="UP000799444">
    <property type="component" value="Unassembled WGS sequence"/>
</dbReference>
<protein>
    <submittedName>
        <fullName evidence="2">Uncharacterized protein</fullName>
    </submittedName>
</protein>